<protein>
    <submittedName>
        <fullName evidence="2">Uncharacterized protein</fullName>
    </submittedName>
</protein>
<organism evidence="2 3">
    <name type="scientific">Perkinsus olseni</name>
    <name type="common">Perkinsus atlanticus</name>
    <dbReference type="NCBI Taxonomy" id="32597"/>
    <lineage>
        <taxon>Eukaryota</taxon>
        <taxon>Sar</taxon>
        <taxon>Alveolata</taxon>
        <taxon>Perkinsozoa</taxon>
        <taxon>Perkinsea</taxon>
        <taxon>Perkinsida</taxon>
        <taxon>Perkinsidae</taxon>
        <taxon>Perkinsus</taxon>
    </lineage>
</organism>
<dbReference type="Proteomes" id="UP000570595">
    <property type="component" value="Unassembled WGS sequence"/>
</dbReference>
<dbReference type="AlphaFoldDB" id="A0A7J6MHQ3"/>
<name>A0A7J6MHQ3_PEROL</name>
<feature type="region of interest" description="Disordered" evidence="1">
    <location>
        <begin position="135"/>
        <end position="157"/>
    </location>
</feature>
<reference evidence="2 3" key="1">
    <citation type="submission" date="2020-04" db="EMBL/GenBank/DDBJ databases">
        <title>Perkinsus olseni comparative genomics.</title>
        <authorList>
            <person name="Bogema D.R."/>
        </authorList>
    </citation>
    <scope>NUCLEOTIDE SEQUENCE [LARGE SCALE GENOMIC DNA]</scope>
    <source>
        <strain evidence="2">ATCC PRA-179</strain>
    </source>
</reference>
<evidence type="ECO:0000313" key="3">
    <source>
        <dbReference type="Proteomes" id="UP000570595"/>
    </source>
</evidence>
<gene>
    <name evidence="2" type="ORF">FOZ61_005365</name>
</gene>
<evidence type="ECO:0000256" key="1">
    <source>
        <dbReference type="SAM" id="MobiDB-lite"/>
    </source>
</evidence>
<sequence>MILTQQEQHHRYDSYVALSPSSDMSEPSYGDRHFLQNGAKEEDPSKVLLDLLHSDRGKASPKAASESARTESTMSTSSESEYSDDLDRYLEEQKHMLELGLRRALLEEHGDAVDRQVLDQACHELVDRTFREVETARAGKIDPQTKRYMKRPEDSSY</sequence>
<dbReference type="EMBL" id="JABAHT010000003">
    <property type="protein sequence ID" value="KAF4671142.1"/>
    <property type="molecule type" value="Genomic_DNA"/>
</dbReference>
<comment type="caution">
    <text evidence="2">The sequence shown here is derived from an EMBL/GenBank/DDBJ whole genome shotgun (WGS) entry which is preliminary data.</text>
</comment>
<feature type="compositionally biased region" description="Basic and acidic residues" evidence="1">
    <location>
        <begin position="29"/>
        <end position="45"/>
    </location>
</feature>
<feature type="compositionally biased region" description="Low complexity" evidence="1">
    <location>
        <begin position="63"/>
        <end position="80"/>
    </location>
</feature>
<dbReference type="OrthoDB" id="435165at2759"/>
<accession>A0A7J6MHQ3</accession>
<evidence type="ECO:0000313" key="2">
    <source>
        <dbReference type="EMBL" id="KAF4671142.1"/>
    </source>
</evidence>
<proteinExistence type="predicted"/>
<feature type="region of interest" description="Disordered" evidence="1">
    <location>
        <begin position="1"/>
        <end position="84"/>
    </location>
</feature>